<dbReference type="SUPFAM" id="SSF57959">
    <property type="entry name" value="Leucine zipper domain"/>
    <property type="match status" value="1"/>
</dbReference>
<keyword evidence="5" id="KW-1185">Reference proteome</keyword>
<feature type="region of interest" description="Disordered" evidence="2">
    <location>
        <begin position="532"/>
        <end position="569"/>
    </location>
</feature>
<dbReference type="SMART" id="SM00338">
    <property type="entry name" value="BRLZ"/>
    <property type="match status" value="1"/>
</dbReference>
<dbReference type="Pfam" id="PF00170">
    <property type="entry name" value="bZIP_1"/>
    <property type="match status" value="1"/>
</dbReference>
<feature type="region of interest" description="Disordered" evidence="2">
    <location>
        <begin position="1"/>
        <end position="210"/>
    </location>
</feature>
<dbReference type="GO" id="GO:0003700">
    <property type="term" value="F:DNA-binding transcription factor activity"/>
    <property type="evidence" value="ECO:0007669"/>
    <property type="project" value="InterPro"/>
</dbReference>
<dbReference type="PROSITE" id="PS00036">
    <property type="entry name" value="BZIP_BASIC"/>
    <property type="match status" value="1"/>
</dbReference>
<feature type="region of interest" description="Disordered" evidence="2">
    <location>
        <begin position="252"/>
        <end position="281"/>
    </location>
</feature>
<dbReference type="InterPro" id="IPR004827">
    <property type="entry name" value="bZIP"/>
</dbReference>
<evidence type="ECO:0000259" key="3">
    <source>
        <dbReference type="PROSITE" id="PS00036"/>
    </source>
</evidence>
<feature type="compositionally biased region" description="Polar residues" evidence="2">
    <location>
        <begin position="656"/>
        <end position="666"/>
    </location>
</feature>
<feature type="compositionally biased region" description="Polar residues" evidence="2">
    <location>
        <begin position="27"/>
        <end position="38"/>
    </location>
</feature>
<feature type="compositionally biased region" description="Low complexity" evidence="2">
    <location>
        <begin position="89"/>
        <end position="108"/>
    </location>
</feature>
<feature type="coiled-coil region" evidence="1">
    <location>
        <begin position="211"/>
        <end position="248"/>
    </location>
</feature>
<feature type="compositionally biased region" description="Low complexity" evidence="2">
    <location>
        <begin position="487"/>
        <end position="509"/>
    </location>
</feature>
<protein>
    <recommendedName>
        <fullName evidence="3">BZIP domain-containing protein</fullName>
    </recommendedName>
</protein>
<feature type="compositionally biased region" description="Gly residues" evidence="2">
    <location>
        <begin position="730"/>
        <end position="741"/>
    </location>
</feature>
<feature type="domain" description="BZIP" evidence="3">
    <location>
        <begin position="198"/>
        <end position="213"/>
    </location>
</feature>
<feature type="compositionally biased region" description="Low complexity" evidence="2">
    <location>
        <begin position="127"/>
        <end position="138"/>
    </location>
</feature>
<feature type="compositionally biased region" description="Polar residues" evidence="2">
    <location>
        <begin position="379"/>
        <end position="388"/>
    </location>
</feature>
<comment type="caution">
    <text evidence="4">The sequence shown here is derived from an EMBL/GenBank/DDBJ whole genome shotgun (WGS) entry which is preliminary data.</text>
</comment>
<dbReference type="EMBL" id="JAAAIP010000001">
    <property type="protein sequence ID" value="KAG0330568.1"/>
    <property type="molecule type" value="Genomic_DNA"/>
</dbReference>
<evidence type="ECO:0000256" key="1">
    <source>
        <dbReference type="SAM" id="Coils"/>
    </source>
</evidence>
<reference evidence="4" key="1">
    <citation type="journal article" date="2020" name="Fungal Divers.">
        <title>Resolving the Mortierellaceae phylogeny through synthesis of multi-gene phylogenetics and phylogenomics.</title>
        <authorList>
            <person name="Vandepol N."/>
            <person name="Liber J."/>
            <person name="Desiro A."/>
            <person name="Na H."/>
            <person name="Kennedy M."/>
            <person name="Barry K."/>
            <person name="Grigoriev I.V."/>
            <person name="Miller A.N."/>
            <person name="O'Donnell K."/>
            <person name="Stajich J.E."/>
            <person name="Bonito G."/>
        </authorList>
    </citation>
    <scope>NUCLEOTIDE SEQUENCE</scope>
    <source>
        <strain evidence="4">REB-010B</strain>
    </source>
</reference>
<evidence type="ECO:0000313" key="5">
    <source>
        <dbReference type="Proteomes" id="UP000738325"/>
    </source>
</evidence>
<dbReference type="Proteomes" id="UP000738325">
    <property type="component" value="Unassembled WGS sequence"/>
</dbReference>
<sequence length="751" mass="81143">MLGPGPGPAPTPSLTLPPLRELDMAHASSTQPRSQSSDPHLHQHFHQQRSQQPSYAQQHQQQHSQKGYQTHDPIARYSSSGSLPDLYMSSPSAPPSTATSSSLSRPDSVSTMEYLQNNGHGHHHRGSASSGGSVGRSDSQLEPNSSTNLSKAANAASDTNSTIGARSTSPGSASGAKDAANGSQAAGGVGEQGRNSSKRAAQNRAAQRAFRQRKELYVRELERKAELLQAAESQLITLTARNRELEAMFAAQQLQGSSASSPLPSPLPQQDGSLSRGERDWDREREWTRERAFESNGLYDHFHSPSSSIRPTLGRHSSVQHLRQAYNASSPPLSNGSIKHLSLNGKIPSPFHRSQRPDSDDEVEVQGRPHRHLHRHPSESSLNLSRTGSYPFPPQLPIEGKEEGSPRIHSFRGTADSRVEMSSPSSSNRSPLPGPHDSSMHHYPSSPLSPTHERMSLYNSNSNARSSGASAGTHTSPNAGHGETAFPSQAPSSSSSSSAAASGGPSSLSTYDLSKKRPSDGTVNWTGSDLYRNAQDAHPHPYHHAVKKQSSWSSLSERRMQTIRKQPSWGSISEYRHHWHNKTDSPEMSMTDSRFGGSAPALPQIPPQFSQQQQQPATAPQQQQQPPLPPSSTPQQQQRPPLSQQQRSFDREYPSSPVSFAYSPTGSHAHPPPQQQSQQHARQSSDYYGHASRVPHDSGHGPSDMDVVQEGSPTGMNGNSSNGSSSSNGNGYGNGSYGRQGGYDSDHYGAE</sequence>
<feature type="compositionally biased region" description="Low complexity" evidence="2">
    <location>
        <begin position="422"/>
        <end position="431"/>
    </location>
</feature>
<feature type="compositionally biased region" description="Low complexity" evidence="2">
    <location>
        <begin position="633"/>
        <end position="647"/>
    </location>
</feature>
<evidence type="ECO:0000256" key="2">
    <source>
        <dbReference type="SAM" id="MobiDB-lite"/>
    </source>
</evidence>
<feature type="compositionally biased region" description="Low complexity" evidence="2">
    <location>
        <begin position="199"/>
        <end position="209"/>
    </location>
</feature>
<proteinExistence type="predicted"/>
<feature type="compositionally biased region" description="Low complexity" evidence="2">
    <location>
        <begin position="459"/>
        <end position="472"/>
    </location>
</feature>
<feature type="compositionally biased region" description="Pro residues" evidence="2">
    <location>
        <begin position="1"/>
        <end position="11"/>
    </location>
</feature>
<dbReference type="InterPro" id="IPR046347">
    <property type="entry name" value="bZIP_sf"/>
</dbReference>
<feature type="region of interest" description="Disordered" evidence="2">
    <location>
        <begin position="581"/>
        <end position="751"/>
    </location>
</feature>
<feature type="region of interest" description="Disordered" evidence="2">
    <location>
        <begin position="327"/>
        <end position="520"/>
    </location>
</feature>
<feature type="compositionally biased region" description="Polar residues" evidence="2">
    <location>
        <begin position="140"/>
        <end position="172"/>
    </location>
</feature>
<feature type="compositionally biased region" description="Polar residues" evidence="2">
    <location>
        <begin position="327"/>
        <end position="337"/>
    </location>
</feature>
<dbReference type="CDD" id="cd14688">
    <property type="entry name" value="bZIP_YAP"/>
    <property type="match status" value="1"/>
</dbReference>
<feature type="compositionally biased region" description="Low complexity" evidence="2">
    <location>
        <begin position="607"/>
        <end position="625"/>
    </location>
</feature>
<dbReference type="Gene3D" id="1.20.5.170">
    <property type="match status" value="1"/>
</dbReference>
<feature type="compositionally biased region" description="Low complexity" evidence="2">
    <location>
        <begin position="717"/>
        <end position="729"/>
    </location>
</feature>
<dbReference type="AlphaFoldDB" id="A0A9P6RUW1"/>
<evidence type="ECO:0000313" key="4">
    <source>
        <dbReference type="EMBL" id="KAG0330568.1"/>
    </source>
</evidence>
<name>A0A9P6RUW1_9FUNG</name>
<accession>A0A9P6RUW1</accession>
<gene>
    <name evidence="4" type="ORF">BGZ99_000039</name>
</gene>
<keyword evidence="1" id="KW-0175">Coiled coil</keyword>
<feature type="compositionally biased region" description="Polar residues" evidence="2">
    <location>
        <begin position="109"/>
        <end position="118"/>
    </location>
</feature>
<feature type="compositionally biased region" description="Low complexity" evidence="2">
    <location>
        <begin position="48"/>
        <end position="65"/>
    </location>
</feature>
<feature type="compositionally biased region" description="Low complexity" evidence="2">
    <location>
        <begin position="252"/>
        <end position="275"/>
    </location>
</feature>
<dbReference type="OrthoDB" id="2440129at2759"/>
<organism evidence="4 5">
    <name type="scientific">Dissophora globulifera</name>
    <dbReference type="NCBI Taxonomy" id="979702"/>
    <lineage>
        <taxon>Eukaryota</taxon>
        <taxon>Fungi</taxon>
        <taxon>Fungi incertae sedis</taxon>
        <taxon>Mucoromycota</taxon>
        <taxon>Mortierellomycotina</taxon>
        <taxon>Mortierellomycetes</taxon>
        <taxon>Mortierellales</taxon>
        <taxon>Mortierellaceae</taxon>
        <taxon>Dissophora</taxon>
    </lineage>
</organism>
<feature type="compositionally biased region" description="Low complexity" evidence="2">
    <location>
        <begin position="675"/>
        <end position="685"/>
    </location>
</feature>